<dbReference type="InterPro" id="IPR036331">
    <property type="entry name" value="Chagasin-like_sf"/>
</dbReference>
<evidence type="ECO:0000256" key="1">
    <source>
        <dbReference type="ARBA" id="ARBA00022690"/>
    </source>
</evidence>
<evidence type="ECO:0000313" key="8">
    <source>
        <dbReference type="Proteomes" id="UP000585579"/>
    </source>
</evidence>
<dbReference type="PANTHER" id="PTHR36530">
    <property type="entry name" value="INHIBITOR OF CYSTEINE PEPTIDASE"/>
    <property type="match status" value="1"/>
</dbReference>
<dbReference type="InterPro" id="IPR018990">
    <property type="entry name" value="Prot_inh_I42_chagasin"/>
</dbReference>
<dbReference type="GO" id="GO:0004869">
    <property type="term" value="F:cysteine-type endopeptidase inhibitor activity"/>
    <property type="evidence" value="ECO:0007669"/>
    <property type="project" value="UniProtKB-KW"/>
</dbReference>
<keyword evidence="1" id="KW-0646">Protease inhibitor</keyword>
<dbReference type="Proteomes" id="UP000585579">
    <property type="component" value="Unassembled WGS sequence"/>
</dbReference>
<dbReference type="AlphaFoldDB" id="A0A660HSV9"/>
<dbReference type="InterPro" id="IPR052781">
    <property type="entry name" value="Cys_protease_inhibitor_I42"/>
</dbReference>
<evidence type="ECO:0000256" key="2">
    <source>
        <dbReference type="ARBA" id="ARBA00022704"/>
    </source>
</evidence>
<dbReference type="KEGG" id="mfz:AOB57_008095"/>
<dbReference type="Proteomes" id="UP000053087">
    <property type="component" value="Chromosome"/>
</dbReference>
<dbReference type="GeneID" id="53688068"/>
<evidence type="ECO:0000259" key="4">
    <source>
        <dbReference type="Pfam" id="PF09394"/>
    </source>
</evidence>
<reference evidence="5 7" key="1">
    <citation type="journal article" date="2016" name="Int. J. Syst. Evol. Microbiol.">
        <title>Methanosarcina flavescens sp. nov., a methanogenic archaeon isolated from a full-scale anaerobic digester.</title>
        <authorList>
            <person name="Kern T."/>
            <person name="Fischer M.A."/>
            <person name="Deppenmeier U."/>
            <person name="Schmitz R.A."/>
            <person name="Rother M."/>
        </authorList>
    </citation>
    <scope>NUCLEOTIDE SEQUENCE [LARGE SCALE GENOMIC DNA]</scope>
    <source>
        <strain evidence="5 7">E03.2</strain>
    </source>
</reference>
<evidence type="ECO:0000313" key="5">
    <source>
        <dbReference type="EMBL" id="AYK15166.1"/>
    </source>
</evidence>
<dbReference type="EMBL" id="JAAYQL010000023">
    <property type="protein sequence ID" value="NLK32017.1"/>
    <property type="molecule type" value="Genomic_DNA"/>
</dbReference>
<sequence length="295" mass="32338">MKTATNKKFWKYARFSTILFMVFTVVLSGCVDEGQDGNGSENMADNSQGTNGTNNSQETDGEDYVYGTADVENIQILILESFPVQVRVIAEGYLPDGCTEIDKIKTERERNIFNVSINTKRPKDAICTRTIESFTETIPLDVQGLKAGNYTVNVNGVNGSFELAVDNIIQEEFPGPIPPGQQVVTEADNGTNISVENGETFYLRLPENPSTGYHWELNLTQGLNVTLGPDDRPGRYYPPEQPEGIEQPLVGAGGVRIWEIKAVAEGGQQVTAVYKRPSENETAEGGTFTLNVEIA</sequence>
<dbReference type="PANTHER" id="PTHR36530:SF1">
    <property type="entry name" value="AMOEBIASIN-1"/>
    <property type="match status" value="1"/>
</dbReference>
<dbReference type="RefSeq" id="WP_054299596.1">
    <property type="nucleotide sequence ID" value="NZ_CP032683.1"/>
</dbReference>
<dbReference type="OrthoDB" id="28968at2157"/>
<organism evidence="5 7">
    <name type="scientific">Methanosarcina flavescens</name>
    <dbReference type="NCBI Taxonomy" id="1715806"/>
    <lineage>
        <taxon>Archaea</taxon>
        <taxon>Methanobacteriati</taxon>
        <taxon>Methanobacteriota</taxon>
        <taxon>Stenosarchaea group</taxon>
        <taxon>Methanomicrobia</taxon>
        <taxon>Methanosarcinales</taxon>
        <taxon>Methanosarcinaceae</taxon>
        <taxon>Methanosarcina</taxon>
    </lineage>
</organism>
<proteinExistence type="predicted"/>
<evidence type="ECO:0000313" key="7">
    <source>
        <dbReference type="Proteomes" id="UP000053087"/>
    </source>
</evidence>
<accession>A0A660HSV9</accession>
<dbReference type="SUPFAM" id="SSF141066">
    <property type="entry name" value="ICP-like"/>
    <property type="match status" value="1"/>
</dbReference>
<feature type="region of interest" description="Disordered" evidence="3">
    <location>
        <begin position="37"/>
        <end position="62"/>
    </location>
</feature>
<reference evidence="6 8" key="3">
    <citation type="journal article" date="2020" name="Biotechnol. Biofuels">
        <title>New insights from the biogas microbiome by comprehensive genome-resolved metagenomics of nearly 1600 species originating from multiple anaerobic digesters.</title>
        <authorList>
            <person name="Campanaro S."/>
            <person name="Treu L."/>
            <person name="Rodriguez-R L.M."/>
            <person name="Kovalovszki A."/>
            <person name="Ziels R.M."/>
            <person name="Maus I."/>
            <person name="Zhu X."/>
            <person name="Kougias P.G."/>
            <person name="Basile A."/>
            <person name="Luo G."/>
            <person name="Schluter A."/>
            <person name="Konstantinidis K.T."/>
            <person name="Angelidaki I."/>
        </authorList>
    </citation>
    <scope>NUCLEOTIDE SEQUENCE [LARGE SCALE GENOMIC DNA]</scope>
    <source>
        <strain evidence="6">AS22ysBPME_46</strain>
    </source>
</reference>
<dbReference type="PROSITE" id="PS51257">
    <property type="entry name" value="PROKAR_LIPOPROTEIN"/>
    <property type="match status" value="1"/>
</dbReference>
<evidence type="ECO:0000256" key="3">
    <source>
        <dbReference type="SAM" id="MobiDB-lite"/>
    </source>
</evidence>
<reference evidence="5" key="2">
    <citation type="submission" date="2018-10" db="EMBL/GenBank/DDBJ databases">
        <authorList>
            <person name="Fischer M.A."/>
            <person name="Kern T."/>
            <person name="Deppenmeier U."/>
            <person name="Schmitz R.A."/>
            <person name="Rother M."/>
        </authorList>
    </citation>
    <scope>NUCLEOTIDE SEQUENCE</scope>
    <source>
        <strain evidence="5">E03.2</strain>
    </source>
</reference>
<protein>
    <recommendedName>
        <fullName evidence="4">Proteinase inhibitor I42 chagasin domain-containing protein</fullName>
    </recommendedName>
</protein>
<gene>
    <name evidence="5" type="ORF">AOB57_008095</name>
    <name evidence="6" type="ORF">GX302_04030</name>
</gene>
<keyword evidence="7" id="KW-1185">Reference proteome</keyword>
<dbReference type="Gene3D" id="2.60.40.2020">
    <property type="match status" value="1"/>
</dbReference>
<feature type="domain" description="Proteinase inhibitor I42 chagasin" evidence="4">
    <location>
        <begin position="195"/>
        <end position="292"/>
    </location>
</feature>
<feature type="compositionally biased region" description="Polar residues" evidence="3">
    <location>
        <begin position="38"/>
        <end position="58"/>
    </location>
</feature>
<evidence type="ECO:0000313" key="6">
    <source>
        <dbReference type="EMBL" id="NLK32017.1"/>
    </source>
</evidence>
<keyword evidence="2" id="KW-0789">Thiol protease inhibitor</keyword>
<dbReference type="EMBL" id="CP032683">
    <property type="protein sequence ID" value="AYK15166.1"/>
    <property type="molecule type" value="Genomic_DNA"/>
</dbReference>
<name>A0A660HSV9_9EURY</name>
<dbReference type="Pfam" id="PF09394">
    <property type="entry name" value="Inhibitor_I42"/>
    <property type="match status" value="1"/>
</dbReference>